<evidence type="ECO:0000256" key="3">
    <source>
        <dbReference type="ARBA" id="ARBA00023163"/>
    </source>
</evidence>
<accession>A0ABS4GUM9</accession>
<evidence type="ECO:0000313" key="6">
    <source>
        <dbReference type="EMBL" id="MBP1933822.1"/>
    </source>
</evidence>
<gene>
    <name evidence="6" type="ORF">J2Z37_003835</name>
</gene>
<evidence type="ECO:0000259" key="4">
    <source>
        <dbReference type="PROSITE" id="PS50932"/>
    </source>
</evidence>
<sequence>MRRKPTIQDVANLARVSKSTVSKFLNDVPYVSRETRKKIEQAIQTLDFRPNTFARGLVNHTSGLIGLVISGVDVLVNVELIKAIELEAGKHGYHVVLVSTNDDYSLEKEIPQILSEKFHYLDGVILANAREGMDLELLRETFEHVVMVHRYIPNDVVDFVTIDGYIGGKLAAEYLIGLGHKKLGMIAGPAVIYQSRDRLEGFKDTLKEYGLLEDSVIIESGYSVEEGFQAAEMIMFDYKDVTAIFASSDMIALGVLDAARLFRWKIPEDLSVIGFDNMAFSRLARVPLTTVDGRIKEMGQMAVRKLMERIKRERKEREQAFLRPSLIVRESCREFT</sequence>
<feature type="domain" description="HTH cro/C1-type" evidence="5">
    <location>
        <begin position="6"/>
        <end position="53"/>
    </location>
</feature>
<evidence type="ECO:0000313" key="7">
    <source>
        <dbReference type="Proteomes" id="UP001519343"/>
    </source>
</evidence>
<dbReference type="SUPFAM" id="SSF53822">
    <property type="entry name" value="Periplasmic binding protein-like I"/>
    <property type="match status" value="1"/>
</dbReference>
<comment type="caution">
    <text evidence="6">The sequence shown here is derived from an EMBL/GenBank/DDBJ whole genome shotgun (WGS) entry which is preliminary data.</text>
</comment>
<proteinExistence type="predicted"/>
<dbReference type="InterPro" id="IPR028082">
    <property type="entry name" value="Peripla_BP_I"/>
</dbReference>
<dbReference type="RefSeq" id="WP_209811828.1">
    <property type="nucleotide sequence ID" value="NZ_JAGGKT010000013.1"/>
</dbReference>
<dbReference type="Gene3D" id="3.40.50.2300">
    <property type="match status" value="2"/>
</dbReference>
<dbReference type="CDD" id="cd01392">
    <property type="entry name" value="HTH_LacI"/>
    <property type="match status" value="1"/>
</dbReference>
<evidence type="ECO:0000259" key="5">
    <source>
        <dbReference type="PROSITE" id="PS50943"/>
    </source>
</evidence>
<protein>
    <submittedName>
        <fullName evidence="6">DNA-binding LacI/PurR family transcriptional regulator</fullName>
    </submittedName>
</protein>
<evidence type="ECO:0000256" key="2">
    <source>
        <dbReference type="ARBA" id="ARBA00023125"/>
    </source>
</evidence>
<dbReference type="InterPro" id="IPR046335">
    <property type="entry name" value="LacI/GalR-like_sensor"/>
</dbReference>
<name>A0ABS4GUM9_9BACL</name>
<dbReference type="PROSITE" id="PS50932">
    <property type="entry name" value="HTH_LACI_2"/>
    <property type="match status" value="1"/>
</dbReference>
<dbReference type="CDD" id="cd06267">
    <property type="entry name" value="PBP1_LacI_sugar_binding-like"/>
    <property type="match status" value="1"/>
</dbReference>
<dbReference type="PANTHER" id="PTHR30146:SF109">
    <property type="entry name" value="HTH-TYPE TRANSCRIPTIONAL REGULATOR GALS"/>
    <property type="match status" value="1"/>
</dbReference>
<dbReference type="Pfam" id="PF13377">
    <property type="entry name" value="Peripla_BP_3"/>
    <property type="match status" value="1"/>
</dbReference>
<dbReference type="Pfam" id="PF00356">
    <property type="entry name" value="LacI"/>
    <property type="match status" value="1"/>
</dbReference>
<dbReference type="SMART" id="SM00354">
    <property type="entry name" value="HTH_LACI"/>
    <property type="match status" value="1"/>
</dbReference>
<dbReference type="Gene3D" id="1.10.260.40">
    <property type="entry name" value="lambda repressor-like DNA-binding domains"/>
    <property type="match status" value="1"/>
</dbReference>
<dbReference type="PANTHER" id="PTHR30146">
    <property type="entry name" value="LACI-RELATED TRANSCRIPTIONAL REPRESSOR"/>
    <property type="match status" value="1"/>
</dbReference>
<dbReference type="InterPro" id="IPR000843">
    <property type="entry name" value="HTH_LacI"/>
</dbReference>
<keyword evidence="7" id="KW-1185">Reference proteome</keyword>
<feature type="domain" description="HTH lacI-type" evidence="4">
    <location>
        <begin position="5"/>
        <end position="59"/>
    </location>
</feature>
<dbReference type="SUPFAM" id="SSF47413">
    <property type="entry name" value="lambda repressor-like DNA-binding domains"/>
    <property type="match status" value="1"/>
</dbReference>
<dbReference type="Proteomes" id="UP001519343">
    <property type="component" value="Unassembled WGS sequence"/>
</dbReference>
<dbReference type="EMBL" id="JAGGKT010000013">
    <property type="protein sequence ID" value="MBP1933822.1"/>
    <property type="molecule type" value="Genomic_DNA"/>
</dbReference>
<dbReference type="InterPro" id="IPR010982">
    <property type="entry name" value="Lambda_DNA-bd_dom_sf"/>
</dbReference>
<evidence type="ECO:0000256" key="1">
    <source>
        <dbReference type="ARBA" id="ARBA00023015"/>
    </source>
</evidence>
<organism evidence="6 7">
    <name type="scientific">Ammoniphilus resinae</name>
    <dbReference type="NCBI Taxonomy" id="861532"/>
    <lineage>
        <taxon>Bacteria</taxon>
        <taxon>Bacillati</taxon>
        <taxon>Bacillota</taxon>
        <taxon>Bacilli</taxon>
        <taxon>Bacillales</taxon>
        <taxon>Paenibacillaceae</taxon>
        <taxon>Aneurinibacillus group</taxon>
        <taxon>Ammoniphilus</taxon>
    </lineage>
</organism>
<dbReference type="PROSITE" id="PS50943">
    <property type="entry name" value="HTH_CROC1"/>
    <property type="match status" value="1"/>
</dbReference>
<reference evidence="6 7" key="1">
    <citation type="submission" date="2021-03" db="EMBL/GenBank/DDBJ databases">
        <title>Genomic Encyclopedia of Type Strains, Phase IV (KMG-IV): sequencing the most valuable type-strain genomes for metagenomic binning, comparative biology and taxonomic classification.</title>
        <authorList>
            <person name="Goeker M."/>
        </authorList>
    </citation>
    <scope>NUCLEOTIDE SEQUENCE [LARGE SCALE GENOMIC DNA]</scope>
    <source>
        <strain evidence="6 7">DSM 24738</strain>
    </source>
</reference>
<dbReference type="InterPro" id="IPR001387">
    <property type="entry name" value="Cro/C1-type_HTH"/>
</dbReference>
<dbReference type="GO" id="GO:0003677">
    <property type="term" value="F:DNA binding"/>
    <property type="evidence" value="ECO:0007669"/>
    <property type="project" value="UniProtKB-KW"/>
</dbReference>
<keyword evidence="1" id="KW-0805">Transcription regulation</keyword>
<keyword evidence="2 6" id="KW-0238">DNA-binding</keyword>
<dbReference type="PROSITE" id="PS00356">
    <property type="entry name" value="HTH_LACI_1"/>
    <property type="match status" value="1"/>
</dbReference>
<keyword evidence="3" id="KW-0804">Transcription</keyword>